<protein>
    <submittedName>
        <fullName evidence="1">Uncharacterized protein</fullName>
    </submittedName>
</protein>
<dbReference type="AlphaFoldDB" id="A0A6A6DG66"/>
<dbReference type="GO" id="GO:0008757">
    <property type="term" value="F:S-adenosylmethionine-dependent methyltransferase activity"/>
    <property type="evidence" value="ECO:0007669"/>
    <property type="project" value="InterPro"/>
</dbReference>
<gene>
    <name evidence="1" type="ORF">K469DRAFT_733031</name>
</gene>
<dbReference type="SUPFAM" id="SSF53335">
    <property type="entry name" value="S-adenosyl-L-methionine-dependent methyltransferases"/>
    <property type="match status" value="1"/>
</dbReference>
<reference evidence="1" key="1">
    <citation type="journal article" date="2020" name="Stud. Mycol.">
        <title>101 Dothideomycetes genomes: a test case for predicting lifestyles and emergence of pathogens.</title>
        <authorList>
            <person name="Haridas S."/>
            <person name="Albert R."/>
            <person name="Binder M."/>
            <person name="Bloem J."/>
            <person name="Labutti K."/>
            <person name="Salamov A."/>
            <person name="Andreopoulos B."/>
            <person name="Baker S."/>
            <person name="Barry K."/>
            <person name="Bills G."/>
            <person name="Bluhm B."/>
            <person name="Cannon C."/>
            <person name="Castanera R."/>
            <person name="Culley D."/>
            <person name="Daum C."/>
            <person name="Ezra D."/>
            <person name="Gonzalez J."/>
            <person name="Henrissat B."/>
            <person name="Kuo A."/>
            <person name="Liang C."/>
            <person name="Lipzen A."/>
            <person name="Lutzoni F."/>
            <person name="Magnuson J."/>
            <person name="Mondo S."/>
            <person name="Nolan M."/>
            <person name="Ohm R."/>
            <person name="Pangilinan J."/>
            <person name="Park H.-J."/>
            <person name="Ramirez L."/>
            <person name="Alfaro M."/>
            <person name="Sun H."/>
            <person name="Tritt A."/>
            <person name="Yoshinaga Y."/>
            <person name="Zwiers L.-H."/>
            <person name="Turgeon B."/>
            <person name="Goodwin S."/>
            <person name="Spatafora J."/>
            <person name="Crous P."/>
            <person name="Grigoriev I."/>
        </authorList>
    </citation>
    <scope>NUCLEOTIDE SEQUENCE</scope>
    <source>
        <strain evidence="1">CBS 207.26</strain>
    </source>
</reference>
<dbReference type="SMART" id="SM01296">
    <property type="entry name" value="N2227"/>
    <property type="match status" value="1"/>
</dbReference>
<organism evidence="1 2">
    <name type="scientific">Zopfia rhizophila CBS 207.26</name>
    <dbReference type="NCBI Taxonomy" id="1314779"/>
    <lineage>
        <taxon>Eukaryota</taxon>
        <taxon>Fungi</taxon>
        <taxon>Dikarya</taxon>
        <taxon>Ascomycota</taxon>
        <taxon>Pezizomycotina</taxon>
        <taxon>Dothideomycetes</taxon>
        <taxon>Dothideomycetes incertae sedis</taxon>
        <taxon>Zopfiaceae</taxon>
        <taxon>Zopfia</taxon>
    </lineage>
</organism>
<dbReference type="InterPro" id="IPR012901">
    <property type="entry name" value="CARME"/>
</dbReference>
<keyword evidence="2" id="KW-1185">Reference proteome</keyword>
<dbReference type="Proteomes" id="UP000800200">
    <property type="component" value="Unassembled WGS sequence"/>
</dbReference>
<evidence type="ECO:0000313" key="2">
    <source>
        <dbReference type="Proteomes" id="UP000800200"/>
    </source>
</evidence>
<proteinExistence type="predicted"/>
<evidence type="ECO:0000313" key="1">
    <source>
        <dbReference type="EMBL" id="KAF2177219.1"/>
    </source>
</evidence>
<dbReference type="PANTHER" id="PTHR12303">
    <property type="entry name" value="CARNOSINE N-METHYLTRANSFERASE"/>
    <property type="match status" value="1"/>
</dbReference>
<dbReference type="OrthoDB" id="978at2759"/>
<dbReference type="PANTHER" id="PTHR12303:SF13">
    <property type="match status" value="1"/>
</dbReference>
<name>A0A6A6DG66_9PEZI</name>
<dbReference type="InterPro" id="IPR029063">
    <property type="entry name" value="SAM-dependent_MTases_sf"/>
</dbReference>
<dbReference type="Pfam" id="PF07942">
    <property type="entry name" value="CARME"/>
    <property type="match status" value="1"/>
</dbReference>
<sequence>MNHRTSWTANWNPETLSYRQEEQRLLARLNSDYGTWNEYHLRRRLLNALYGFSRYRERNLVEVQRWRGLPILESTMGYRKKLIQVEERIFRNEVLCKAIVSHATEFYGIEQKELDAHTKEAEKNNQVADKVSVSQALKQRPRLGREGIQEREDAFPCILGSLSTLYLDADSSKLVKVLLHGASLGRLGHEVASLGVTVPDIDMKPSSTLLVEGDFTVVFADQQNHYDVITTHFFIDKAQNLMSYFDTIHRLLKPGGKNVRGKEAEYGFNARALTKNVYKAQTWVARKKS</sequence>
<dbReference type="EMBL" id="ML994692">
    <property type="protein sequence ID" value="KAF2177219.1"/>
    <property type="molecule type" value="Genomic_DNA"/>
</dbReference>
<accession>A0A6A6DG66</accession>